<dbReference type="PANTHER" id="PTHR28055:SF1">
    <property type="entry name" value="ALTERED INHERITANCE OF MITOCHONDRIA PROTEIN 41, MITOCHONDRIAL"/>
    <property type="match status" value="1"/>
</dbReference>
<dbReference type="InterPro" id="IPR003789">
    <property type="entry name" value="Asn/Gln_tRNA_amidoTrase-B-like"/>
</dbReference>
<dbReference type="Proteomes" id="UP000326779">
    <property type="component" value="Chromosome"/>
</dbReference>
<dbReference type="EMBL" id="CP045143">
    <property type="protein sequence ID" value="QFR23584.1"/>
    <property type="molecule type" value="Genomic_DNA"/>
</dbReference>
<reference evidence="2 3" key="1">
    <citation type="submission" date="2019-10" db="EMBL/GenBank/DDBJ databases">
        <title>The completed genome of Lactobacillus harbinensis M1.</title>
        <authorList>
            <person name="Zheng Y."/>
        </authorList>
    </citation>
    <scope>NUCLEOTIDE SEQUENCE [LARGE SCALE GENOMIC DNA]</scope>
    <source>
        <strain evidence="2 3">M1</strain>
    </source>
</reference>
<organism evidence="2 3">
    <name type="scientific">Schleiferilactobacillus harbinensis</name>
    <dbReference type="NCBI Taxonomy" id="304207"/>
    <lineage>
        <taxon>Bacteria</taxon>
        <taxon>Bacillati</taxon>
        <taxon>Bacillota</taxon>
        <taxon>Bacilli</taxon>
        <taxon>Lactobacillales</taxon>
        <taxon>Lactobacillaceae</taxon>
        <taxon>Schleiferilactobacillus</taxon>
    </lineage>
</organism>
<dbReference type="InterPro" id="IPR023168">
    <property type="entry name" value="GatB_Yqey_C_2"/>
</dbReference>
<dbReference type="Pfam" id="PF09424">
    <property type="entry name" value="YqeY"/>
    <property type="match status" value="1"/>
</dbReference>
<gene>
    <name evidence="2" type="ORF">D1010_09275</name>
    <name evidence="1" type="ORF">PS435_13095</name>
</gene>
<keyword evidence="4" id="KW-1185">Reference proteome</keyword>
<dbReference type="GeneID" id="78509177"/>
<dbReference type="AlphaFoldDB" id="A0A510TRQ7"/>
<dbReference type="Gene3D" id="1.10.1510.10">
    <property type="entry name" value="Uncharacterised protein YqeY/AIM41 PF09424, N-terminal domain"/>
    <property type="match status" value="1"/>
</dbReference>
<accession>A0A510TRQ7</accession>
<dbReference type="InterPro" id="IPR019004">
    <property type="entry name" value="YqeY/Aim41"/>
</dbReference>
<sequence length="147" mass="16116">MSLLDSLNADMITAMKAKDKTTLSVVRMIKAALQNEQIKVGRDLTAQEELGVVNRELKQRKESLEDFEKAHRDDLVTGVKAEIAIVEKYLPAQMDDAQIKQTVQETITEVGASGKSDFGKVMKALMPKVKGKADGAKVNAMVKELLG</sequence>
<proteinExistence type="predicted"/>
<dbReference type="PANTHER" id="PTHR28055">
    <property type="entry name" value="ALTERED INHERITANCE OF MITOCHONDRIA PROTEIN 41, MITOCHONDRIAL"/>
    <property type="match status" value="1"/>
</dbReference>
<dbReference type="RefSeq" id="WP_027828043.1">
    <property type="nucleotide sequence ID" value="NZ_BJTX01000002.1"/>
</dbReference>
<evidence type="ECO:0000313" key="3">
    <source>
        <dbReference type="Proteomes" id="UP000326779"/>
    </source>
</evidence>
<dbReference type="Proteomes" id="UP001330016">
    <property type="component" value="Unassembled WGS sequence"/>
</dbReference>
<reference evidence="1 4" key="2">
    <citation type="submission" date="2023-02" db="EMBL/GenBank/DDBJ databases">
        <title>The predominant lactic acid bacteria and yeasts involved in the spontaneous fermentation of millet during the production of the traditional porridge Hausa koko in Ghana.</title>
        <authorList>
            <person name="Atter A."/>
            <person name="Diaz M."/>
        </authorList>
    </citation>
    <scope>NUCLEOTIDE SEQUENCE [LARGE SCALE GENOMIC DNA]</scope>
    <source>
        <strain evidence="1 4">FI11640</strain>
    </source>
</reference>
<protein>
    <submittedName>
        <fullName evidence="2">GatB/YqeY domain-containing protein</fullName>
    </submittedName>
</protein>
<dbReference type="GO" id="GO:0016884">
    <property type="term" value="F:carbon-nitrogen ligase activity, with glutamine as amido-N-donor"/>
    <property type="evidence" value="ECO:0007669"/>
    <property type="project" value="InterPro"/>
</dbReference>
<dbReference type="SUPFAM" id="SSF89095">
    <property type="entry name" value="GatB/YqeY motif"/>
    <property type="match status" value="1"/>
</dbReference>
<evidence type="ECO:0000313" key="1">
    <source>
        <dbReference type="EMBL" id="MEE6716789.1"/>
    </source>
</evidence>
<name>A0A510TRQ7_9LACO</name>
<dbReference type="InterPro" id="IPR042184">
    <property type="entry name" value="YqeY/Aim41_N"/>
</dbReference>
<dbReference type="EMBL" id="JAQSGK010000049">
    <property type="protein sequence ID" value="MEE6716789.1"/>
    <property type="molecule type" value="Genomic_DNA"/>
</dbReference>
<evidence type="ECO:0000313" key="4">
    <source>
        <dbReference type="Proteomes" id="UP001330016"/>
    </source>
</evidence>
<dbReference type="Gene3D" id="1.10.10.410">
    <property type="match status" value="1"/>
</dbReference>
<dbReference type="KEGG" id="lhb:D1010_09275"/>
<evidence type="ECO:0000313" key="2">
    <source>
        <dbReference type="EMBL" id="QFR23584.1"/>
    </source>
</evidence>